<dbReference type="AlphaFoldDB" id="A0A2K9H7Y1"/>
<dbReference type="OrthoDB" id="9887131at2"/>
<evidence type="ECO:0000313" key="2">
    <source>
        <dbReference type="Proteomes" id="UP000198427"/>
    </source>
</evidence>
<name>A0A2K9H7Y1_9BACT</name>
<dbReference type="RefSeq" id="WP_089366090.1">
    <property type="nucleotide sequence ID" value="NZ_CP023863.1"/>
</dbReference>
<sequence>MEKINDILYTEQGSLTAFSASTAKSGMREERIEYMTKVVLCVAKLLRLPLDKTIKLIKEHDLSSLLENSYRVRRERGIDYIAKSIYRALKPCL</sequence>
<dbReference type="EMBL" id="FZNZ01000012">
    <property type="protein sequence ID" value="SNR81490.1"/>
    <property type="molecule type" value="Genomic_DNA"/>
</dbReference>
<comment type="caution">
    <text evidence="1">The sequence shown here is derived from an EMBL/GenBank/DDBJ whole genome shotgun (WGS) entry which is preliminary data.</text>
</comment>
<accession>A0A2K9H7Y1</accession>
<protein>
    <submittedName>
        <fullName evidence="1">Uncharacterized protein</fullName>
    </submittedName>
</protein>
<proteinExistence type="predicted"/>
<evidence type="ECO:0000313" key="1">
    <source>
        <dbReference type="EMBL" id="SNR81490.1"/>
    </source>
</evidence>
<gene>
    <name evidence="1" type="ORF">SAMN06265364_11238</name>
</gene>
<organism evidence="1 2">
    <name type="scientific">Prevotella jejuni</name>
    <dbReference type="NCBI Taxonomy" id="1177574"/>
    <lineage>
        <taxon>Bacteria</taxon>
        <taxon>Pseudomonadati</taxon>
        <taxon>Bacteroidota</taxon>
        <taxon>Bacteroidia</taxon>
        <taxon>Bacteroidales</taxon>
        <taxon>Prevotellaceae</taxon>
        <taxon>Prevotella</taxon>
    </lineage>
</organism>
<dbReference type="KEGG" id="pje:CRM71_04875"/>
<dbReference type="Proteomes" id="UP000198427">
    <property type="component" value="Unassembled WGS sequence"/>
</dbReference>
<keyword evidence="2" id="KW-1185">Reference proteome</keyword>
<reference evidence="1 2" key="1">
    <citation type="submission" date="2017-06" db="EMBL/GenBank/DDBJ databases">
        <authorList>
            <person name="Varghese N."/>
            <person name="Submissions S."/>
        </authorList>
    </citation>
    <scope>NUCLEOTIDE SEQUENCE [LARGE SCALE GENOMIC DNA]</scope>
    <source>
        <strain evidence="1 2">DSM 26989</strain>
    </source>
</reference>
<dbReference type="GeneID" id="94028759"/>